<dbReference type="OrthoDB" id="982794at2"/>
<dbReference type="EMBL" id="FNAC01000046">
    <property type="protein sequence ID" value="SDD67690.1"/>
    <property type="molecule type" value="Genomic_DNA"/>
</dbReference>
<organism evidence="1 2">
    <name type="scientific">Algoriphagus faecimaris</name>
    <dbReference type="NCBI Taxonomy" id="686796"/>
    <lineage>
        <taxon>Bacteria</taxon>
        <taxon>Pseudomonadati</taxon>
        <taxon>Bacteroidota</taxon>
        <taxon>Cytophagia</taxon>
        <taxon>Cytophagales</taxon>
        <taxon>Cyclobacteriaceae</taxon>
        <taxon>Algoriphagus</taxon>
    </lineage>
</organism>
<name>A0A1G6WP08_9BACT</name>
<reference evidence="2" key="1">
    <citation type="submission" date="2016-10" db="EMBL/GenBank/DDBJ databases">
        <authorList>
            <person name="Varghese N."/>
            <person name="Submissions S."/>
        </authorList>
    </citation>
    <scope>NUCLEOTIDE SEQUENCE [LARGE SCALE GENOMIC DNA]</scope>
    <source>
        <strain evidence="2">DSM 23095</strain>
    </source>
</reference>
<dbReference type="Proteomes" id="UP000199060">
    <property type="component" value="Unassembled WGS sequence"/>
</dbReference>
<evidence type="ECO:0000313" key="2">
    <source>
        <dbReference type="Proteomes" id="UP000199060"/>
    </source>
</evidence>
<protein>
    <submittedName>
        <fullName evidence="1">Uncharacterized protein</fullName>
    </submittedName>
</protein>
<gene>
    <name evidence="1" type="ORF">SAMN04488104_104624</name>
</gene>
<evidence type="ECO:0000313" key="1">
    <source>
        <dbReference type="EMBL" id="SDD67690.1"/>
    </source>
</evidence>
<dbReference type="STRING" id="686796.SAMN04488104_104624"/>
<dbReference type="AlphaFoldDB" id="A0A1G6WP08"/>
<keyword evidence="2" id="KW-1185">Reference proteome</keyword>
<accession>A0A1G6WP08</accession>
<sequence>MENWQSEIEQSAYELIQVDWALPDFQSKWSEQELLAILARAIEQLLNRDFEKLLQLCYRIDLGEEKLRKILHESEPDQISMDLAKALWERQKQKAEIRRKYS</sequence>
<dbReference type="RefSeq" id="WP_087941020.1">
    <property type="nucleotide sequence ID" value="NZ_FNAC01000046.1"/>
</dbReference>
<proteinExistence type="predicted"/>